<sequence>MKTAKQITEDKRGFRLHVLPTNKYKTVSIVVKWKAPLEKETITKRSLLPSIMQKATERYPTSRQLQGALEDLYGTALSADAAKKGENHVLSFRMEVVNDRYLKEEGSILEKAVRILSEVLYQPEREGEGFSSSIFEREKETLTQRIHSVKDDKMSYANIRLMDHMCEGEAYGVHAQGHLEELEPLTNEQLFSYYKKMIQEDEMDVYVTGDVSKESIEPLFDEFFSRDADLSSHHRTQATDKQVDGSREIIEREEMSQGKLHIGFRTHTFFGEDDYYPLQVFNGIFGGFPSSKLFMNVREKHSLAYYAASRFESHKGLLFVFSGIDPNDYRQAKTIILDQKKAIENGEFSEEEVEESKQQIIHQLKETMEHPYGLIEILYHQQLSGKEIDADELFRRLEQVTSSDVIRLAKKIELDTIYFLTSTEKGDS</sequence>
<dbReference type="InterPro" id="IPR007863">
    <property type="entry name" value="Peptidase_M16_C"/>
</dbReference>
<reference evidence="3" key="1">
    <citation type="submission" date="2017-01" db="EMBL/GenBank/DDBJ databases">
        <authorList>
            <person name="Varghese N."/>
            <person name="Submissions S."/>
        </authorList>
    </citation>
    <scope>NUCLEOTIDE SEQUENCE [LARGE SCALE GENOMIC DNA]</scope>
    <source>
        <strain evidence="3">DSM 23127</strain>
    </source>
</reference>
<dbReference type="OrthoDB" id="9762085at2"/>
<evidence type="ECO:0000313" key="2">
    <source>
        <dbReference type="EMBL" id="SIS37449.1"/>
    </source>
</evidence>
<dbReference type="RefSeq" id="WP_076556611.1">
    <property type="nucleotide sequence ID" value="NZ_FTOC01000001.1"/>
</dbReference>
<dbReference type="SUPFAM" id="SSF63411">
    <property type="entry name" value="LuxS/MPP-like metallohydrolase"/>
    <property type="match status" value="2"/>
</dbReference>
<accession>A0A1N7IK36</accession>
<feature type="domain" description="Peptidase M16 C-terminal" evidence="1">
    <location>
        <begin position="185"/>
        <end position="359"/>
    </location>
</feature>
<dbReference type="PANTHER" id="PTHR11851">
    <property type="entry name" value="METALLOPROTEASE"/>
    <property type="match status" value="1"/>
</dbReference>
<dbReference type="Pfam" id="PF05193">
    <property type="entry name" value="Peptidase_M16_C"/>
    <property type="match status" value="1"/>
</dbReference>
<dbReference type="Proteomes" id="UP000187608">
    <property type="component" value="Unassembled WGS sequence"/>
</dbReference>
<dbReference type="EMBL" id="FTOC01000001">
    <property type="protein sequence ID" value="SIS37449.1"/>
    <property type="molecule type" value="Genomic_DNA"/>
</dbReference>
<dbReference type="InterPro" id="IPR011249">
    <property type="entry name" value="Metalloenz_LuxS/M16"/>
</dbReference>
<dbReference type="InterPro" id="IPR050361">
    <property type="entry name" value="MPP/UQCRC_Complex"/>
</dbReference>
<dbReference type="STRING" id="570947.SAMN05421687_101349"/>
<keyword evidence="3" id="KW-1185">Reference proteome</keyword>
<protein>
    <submittedName>
        <fullName evidence="2">Predicted Zn-dependent peptidase</fullName>
    </submittedName>
</protein>
<dbReference type="AlphaFoldDB" id="A0A1N7IK36"/>
<dbReference type="NCBIfam" id="NF047422">
    <property type="entry name" value="YfmF_fam"/>
    <property type="match status" value="1"/>
</dbReference>
<dbReference type="Gene3D" id="3.30.830.10">
    <property type="entry name" value="Metalloenzyme, LuxS/M16 peptidase-like"/>
    <property type="match status" value="2"/>
</dbReference>
<gene>
    <name evidence="2" type="ORF">SAMN05421687_101349</name>
</gene>
<name>A0A1N7IK36_9BACI</name>
<evidence type="ECO:0000313" key="3">
    <source>
        <dbReference type="Proteomes" id="UP000187608"/>
    </source>
</evidence>
<organism evidence="2 3">
    <name type="scientific">Salimicrobium flavidum</name>
    <dbReference type="NCBI Taxonomy" id="570947"/>
    <lineage>
        <taxon>Bacteria</taxon>
        <taxon>Bacillati</taxon>
        <taxon>Bacillota</taxon>
        <taxon>Bacilli</taxon>
        <taxon>Bacillales</taxon>
        <taxon>Bacillaceae</taxon>
        <taxon>Salimicrobium</taxon>
    </lineage>
</organism>
<dbReference type="GO" id="GO:0046872">
    <property type="term" value="F:metal ion binding"/>
    <property type="evidence" value="ECO:0007669"/>
    <property type="project" value="InterPro"/>
</dbReference>
<dbReference type="PANTHER" id="PTHR11851:SF186">
    <property type="entry name" value="INACTIVE METALLOPROTEASE YMFF-RELATED"/>
    <property type="match status" value="1"/>
</dbReference>
<evidence type="ECO:0000259" key="1">
    <source>
        <dbReference type="Pfam" id="PF05193"/>
    </source>
</evidence>
<proteinExistence type="predicted"/>